<protein>
    <recommendedName>
        <fullName evidence="5 9">Alpha-acetolactate decarboxylase</fullName>
        <ecNumber evidence="4 9">4.1.1.5</ecNumber>
    </recommendedName>
</protein>
<sequence length="239" mass="26607">MGKTPAMLYQHGTLGALMAGLFEGTSSIGSVLEHGDLGIGTLNALDGELIILDGTAYQAQSDNTLRKMEAQEKLPYAAVTKFVSDRTLKVEHKMDSDELKQFMIDSMKSKNAFHAFCVKGYFEKMHIRIMPKQEKPYPRLVKVSDIQPEYTKENVSGTIMGFYTPELFQGVACAGFHLHFIDDAHTFGGHILDYTINSGTVEVQTIESLVQHFQVEDSTFLQTEFDDTDLHAEIESAEG</sequence>
<dbReference type="GO" id="GO:0045151">
    <property type="term" value="P:acetoin biosynthetic process"/>
    <property type="evidence" value="ECO:0007669"/>
    <property type="project" value="UniProtKB-UniRule"/>
</dbReference>
<dbReference type="EC" id="4.1.1.5" evidence="4 9"/>
<keyword evidence="7 9" id="KW-0005">Acetoin biosynthesis</keyword>
<comment type="pathway">
    <text evidence="2 9">Polyol metabolism; (R,R)-butane-2,3-diol biosynthesis; (R,R)-butane-2,3-diol from pyruvate: step 2/3.</text>
</comment>
<accession>A0A430AKK4</accession>
<gene>
    <name evidence="10" type="ORF">CBF30_05145</name>
</gene>
<dbReference type="Proteomes" id="UP000288669">
    <property type="component" value="Unassembled WGS sequence"/>
</dbReference>
<evidence type="ECO:0000256" key="6">
    <source>
        <dbReference type="ARBA" id="ARBA00022793"/>
    </source>
</evidence>
<dbReference type="InterPro" id="IPR005128">
    <property type="entry name" value="Acetolactate_a_deCO2ase"/>
</dbReference>
<evidence type="ECO:0000256" key="7">
    <source>
        <dbReference type="ARBA" id="ARBA00023061"/>
    </source>
</evidence>
<comment type="catalytic activity">
    <reaction evidence="1 9">
        <text>(2S)-2-acetolactate + H(+) = (R)-acetoin + CO2</text>
        <dbReference type="Rhea" id="RHEA:21580"/>
        <dbReference type="ChEBI" id="CHEBI:15378"/>
        <dbReference type="ChEBI" id="CHEBI:15686"/>
        <dbReference type="ChEBI" id="CHEBI:16526"/>
        <dbReference type="ChEBI" id="CHEBI:58476"/>
        <dbReference type="EC" id="4.1.1.5"/>
    </reaction>
</comment>
<evidence type="ECO:0000256" key="4">
    <source>
        <dbReference type="ARBA" id="ARBA00013204"/>
    </source>
</evidence>
<organism evidence="10 11">
    <name type="scientific">Vagococcus entomophilus</name>
    <dbReference type="NCBI Taxonomy" id="1160095"/>
    <lineage>
        <taxon>Bacteria</taxon>
        <taxon>Bacillati</taxon>
        <taxon>Bacillota</taxon>
        <taxon>Bacilli</taxon>
        <taxon>Lactobacillales</taxon>
        <taxon>Enterococcaceae</taxon>
        <taxon>Vagococcus</taxon>
    </lineage>
</organism>
<keyword evidence="6 9" id="KW-0210">Decarboxylase</keyword>
<reference evidence="10 11" key="1">
    <citation type="submission" date="2017-05" db="EMBL/GenBank/DDBJ databases">
        <title>Vagococcus spp. assemblies.</title>
        <authorList>
            <person name="Gulvik C.A."/>
        </authorList>
    </citation>
    <scope>NUCLEOTIDE SEQUENCE [LARGE SCALE GENOMIC DNA]</scope>
    <source>
        <strain evidence="10 11">DSM 24756</strain>
    </source>
</reference>
<dbReference type="Gene3D" id="3.30.1330.80">
    <property type="entry name" value="Hypothetical protein, similar to alpha- acetolactate decarboxylase, domain 2"/>
    <property type="match status" value="2"/>
</dbReference>
<dbReference type="UniPathway" id="UPA00626">
    <property type="reaction ID" value="UER00678"/>
</dbReference>
<evidence type="ECO:0000256" key="1">
    <source>
        <dbReference type="ARBA" id="ARBA00001784"/>
    </source>
</evidence>
<evidence type="ECO:0000256" key="3">
    <source>
        <dbReference type="ARBA" id="ARBA00007106"/>
    </source>
</evidence>
<evidence type="ECO:0000313" key="11">
    <source>
        <dbReference type="Proteomes" id="UP000288669"/>
    </source>
</evidence>
<dbReference type="EMBL" id="NGJZ01000001">
    <property type="protein sequence ID" value="RSU08615.1"/>
    <property type="molecule type" value="Genomic_DNA"/>
</dbReference>
<dbReference type="CDD" id="cd17299">
    <property type="entry name" value="acetolactate_decarboxylase"/>
    <property type="match status" value="1"/>
</dbReference>
<dbReference type="PANTHER" id="PTHR35524">
    <property type="entry name" value="ALPHA-ACETOLACTATE DECARBOXYLASE"/>
    <property type="match status" value="1"/>
</dbReference>
<comment type="similarity">
    <text evidence="3 9">Belongs to the alpha-acetolactate decarboxylase family.</text>
</comment>
<dbReference type="OrthoDB" id="8612680at2"/>
<dbReference type="PIRSF" id="PIRSF001332">
    <property type="entry name" value="Acetolac_decarb"/>
    <property type="match status" value="1"/>
</dbReference>
<dbReference type="NCBIfam" id="TIGR01252">
    <property type="entry name" value="acetolac_decarb"/>
    <property type="match status" value="1"/>
</dbReference>
<comment type="caution">
    <text evidence="10">The sequence shown here is derived from an EMBL/GenBank/DDBJ whole genome shotgun (WGS) entry which is preliminary data.</text>
</comment>
<dbReference type="AlphaFoldDB" id="A0A430AKK4"/>
<evidence type="ECO:0000256" key="2">
    <source>
        <dbReference type="ARBA" id="ARBA00005170"/>
    </source>
</evidence>
<keyword evidence="11" id="KW-1185">Reference proteome</keyword>
<name>A0A430AKK4_9ENTE</name>
<evidence type="ECO:0000256" key="8">
    <source>
        <dbReference type="ARBA" id="ARBA00023239"/>
    </source>
</evidence>
<evidence type="ECO:0000256" key="9">
    <source>
        <dbReference type="PIRNR" id="PIRNR001332"/>
    </source>
</evidence>
<keyword evidence="8 9" id="KW-0456">Lyase</keyword>
<dbReference type="SUPFAM" id="SSF117856">
    <property type="entry name" value="AF0104/ALDC/Ptd012-like"/>
    <property type="match status" value="1"/>
</dbReference>
<dbReference type="PANTHER" id="PTHR35524:SF1">
    <property type="entry name" value="ALPHA-ACETOLACTATE DECARBOXYLASE"/>
    <property type="match status" value="1"/>
</dbReference>
<evidence type="ECO:0000313" key="10">
    <source>
        <dbReference type="EMBL" id="RSU08615.1"/>
    </source>
</evidence>
<dbReference type="RefSeq" id="WP_126823381.1">
    <property type="nucleotide sequence ID" value="NZ_JBHLWU010000001.1"/>
</dbReference>
<proteinExistence type="inferred from homology"/>
<dbReference type="GO" id="GO:0047605">
    <property type="term" value="F:acetolactate decarboxylase activity"/>
    <property type="evidence" value="ECO:0007669"/>
    <property type="project" value="UniProtKB-UniRule"/>
</dbReference>
<evidence type="ECO:0000256" key="5">
    <source>
        <dbReference type="ARBA" id="ARBA00020164"/>
    </source>
</evidence>
<dbReference type="Pfam" id="PF03306">
    <property type="entry name" value="AAL_decarboxy"/>
    <property type="match status" value="1"/>
</dbReference>